<evidence type="ECO:0000313" key="3">
    <source>
        <dbReference type="EMBL" id="EYB93615.1"/>
    </source>
</evidence>
<proteinExistence type="predicted"/>
<organism evidence="3 4">
    <name type="scientific">Ancylostoma ceylanicum</name>
    <dbReference type="NCBI Taxonomy" id="53326"/>
    <lineage>
        <taxon>Eukaryota</taxon>
        <taxon>Metazoa</taxon>
        <taxon>Ecdysozoa</taxon>
        <taxon>Nematoda</taxon>
        <taxon>Chromadorea</taxon>
        <taxon>Rhabditida</taxon>
        <taxon>Rhabditina</taxon>
        <taxon>Rhabditomorpha</taxon>
        <taxon>Strongyloidea</taxon>
        <taxon>Ancylostomatidae</taxon>
        <taxon>Ancylostomatinae</taxon>
        <taxon>Ancylostoma</taxon>
    </lineage>
</organism>
<comment type="caution">
    <text evidence="3">The sequence shown here is derived from an EMBL/GenBank/DDBJ whole genome shotgun (WGS) entry which is preliminary data.</text>
</comment>
<dbReference type="EMBL" id="JARK01001516">
    <property type="protein sequence ID" value="EYB93615.1"/>
    <property type="molecule type" value="Genomic_DNA"/>
</dbReference>
<keyword evidence="4" id="KW-1185">Reference proteome</keyword>
<accession>A0A016SSV8</accession>
<dbReference type="Proteomes" id="UP000024635">
    <property type="component" value="Unassembled WGS sequence"/>
</dbReference>
<dbReference type="SUPFAM" id="SSF52058">
    <property type="entry name" value="L domain-like"/>
    <property type="match status" value="2"/>
</dbReference>
<dbReference type="OrthoDB" id="5821210at2759"/>
<gene>
    <name evidence="3" type="primary">Acey_s0180.g790</name>
    <name evidence="3" type="ORF">Y032_0180g790</name>
</gene>
<name>A0A016SSV8_9BILA</name>
<feature type="domain" description="Receptor L-domain" evidence="2">
    <location>
        <begin position="52"/>
        <end position="148"/>
    </location>
</feature>
<evidence type="ECO:0000259" key="2">
    <source>
        <dbReference type="Pfam" id="PF01030"/>
    </source>
</evidence>
<evidence type="ECO:0000256" key="1">
    <source>
        <dbReference type="SAM" id="Phobius"/>
    </source>
</evidence>
<feature type="transmembrane region" description="Helical" evidence="1">
    <location>
        <begin position="12"/>
        <end position="35"/>
    </location>
</feature>
<keyword evidence="1" id="KW-1133">Transmembrane helix</keyword>
<reference evidence="4" key="1">
    <citation type="journal article" date="2015" name="Nat. Genet.">
        <title>The genome and transcriptome of the zoonotic hookworm Ancylostoma ceylanicum identify infection-specific gene families.</title>
        <authorList>
            <person name="Schwarz E.M."/>
            <person name="Hu Y."/>
            <person name="Antoshechkin I."/>
            <person name="Miller M.M."/>
            <person name="Sternberg P.W."/>
            <person name="Aroian R.V."/>
        </authorList>
    </citation>
    <scope>NUCLEOTIDE SEQUENCE</scope>
    <source>
        <strain evidence="4">HY135</strain>
    </source>
</reference>
<dbReference type="Pfam" id="PF01030">
    <property type="entry name" value="Recep_L_domain"/>
    <property type="match status" value="2"/>
</dbReference>
<dbReference type="InterPro" id="IPR053079">
    <property type="entry name" value="SPS2_domain"/>
</dbReference>
<protein>
    <recommendedName>
        <fullName evidence="2">Receptor L-domain domain-containing protein</fullName>
    </recommendedName>
</protein>
<sequence>MAVSTDQELSFIYRLFCSCLLIIDLMLCSNAVLAVECDQTTALQKLAMEDFDCEVLTGQLVYTESAEVMQQVFEKVKDISGSLRYHNTGDTELQIADLNFIGDQDGPYIIIEDNQKLQNIRSLLTMNFKEKEEKPYVKFLDNPRICDTLPMRHQLMDKVEGEIFFDNRCLTSCEGGIVDEHYLENFPEYCTEIRGDLTIAGREGSDGLAKLGQVTTIHGSLIIANNTNIPNLEFFLFLRQIGESSSTEPALVLTNNTMLTELKLERLETLNAAEDVKFLVVVKYIEGQDISDLDSLTDMSGNRVQVSHLNHSEEDDEDHEDNTWLGELLLLYTFAPCDPQSCLHSKITEFTSTD</sequence>
<dbReference type="PANTHER" id="PTHR21662">
    <property type="entry name" value="RECEPTOR PROTEIN-TYROSINE KINASE"/>
    <property type="match status" value="1"/>
</dbReference>
<dbReference type="InterPro" id="IPR000494">
    <property type="entry name" value="Rcpt_L-dom"/>
</dbReference>
<dbReference type="PANTHER" id="PTHR21662:SF59">
    <property type="entry name" value="RECEPTOR PROTEIN-TYROSINE KINASE"/>
    <property type="match status" value="1"/>
</dbReference>
<dbReference type="InterPro" id="IPR036941">
    <property type="entry name" value="Rcpt_L-dom_sf"/>
</dbReference>
<feature type="domain" description="Receptor L-domain" evidence="2">
    <location>
        <begin position="190"/>
        <end position="274"/>
    </location>
</feature>
<keyword evidence="1" id="KW-0472">Membrane</keyword>
<dbReference type="Gene3D" id="3.80.20.20">
    <property type="entry name" value="Receptor L-domain"/>
    <property type="match status" value="2"/>
</dbReference>
<dbReference type="AlphaFoldDB" id="A0A016SSV8"/>
<keyword evidence="1" id="KW-0812">Transmembrane</keyword>
<evidence type="ECO:0000313" key="4">
    <source>
        <dbReference type="Proteomes" id="UP000024635"/>
    </source>
</evidence>